<dbReference type="AlphaFoldDB" id="A0A914CZZ2"/>
<proteinExistence type="predicted"/>
<evidence type="ECO:0000313" key="2">
    <source>
        <dbReference type="WBParaSite" id="ACRNAN_scaffold1626.g7662.t1"/>
    </source>
</evidence>
<dbReference type="Proteomes" id="UP000887540">
    <property type="component" value="Unplaced"/>
</dbReference>
<reference evidence="2" key="1">
    <citation type="submission" date="2022-11" db="UniProtKB">
        <authorList>
            <consortium name="WormBaseParasite"/>
        </authorList>
    </citation>
    <scope>IDENTIFICATION</scope>
</reference>
<protein>
    <submittedName>
        <fullName evidence="2">C-type lectin domain-containing protein</fullName>
    </submittedName>
</protein>
<dbReference type="InterPro" id="IPR016186">
    <property type="entry name" value="C-type_lectin-like/link_sf"/>
</dbReference>
<sequence length="85" mass="9747">MIELVTINGLTKDPNSNWIWIDGTPFDYANSGHFGNTLPFPCVYLFQDGWIGDPNQIDYIGKWENFVNGTTQYRASICKRPPDNF</sequence>
<evidence type="ECO:0000313" key="1">
    <source>
        <dbReference type="Proteomes" id="UP000887540"/>
    </source>
</evidence>
<organism evidence="1 2">
    <name type="scientific">Acrobeloides nanus</name>
    <dbReference type="NCBI Taxonomy" id="290746"/>
    <lineage>
        <taxon>Eukaryota</taxon>
        <taxon>Metazoa</taxon>
        <taxon>Ecdysozoa</taxon>
        <taxon>Nematoda</taxon>
        <taxon>Chromadorea</taxon>
        <taxon>Rhabditida</taxon>
        <taxon>Tylenchina</taxon>
        <taxon>Cephalobomorpha</taxon>
        <taxon>Cephaloboidea</taxon>
        <taxon>Cephalobidae</taxon>
        <taxon>Acrobeloides</taxon>
    </lineage>
</organism>
<dbReference type="WBParaSite" id="ACRNAN_scaffold1626.g7662.t1">
    <property type="protein sequence ID" value="ACRNAN_scaffold1626.g7662.t1"/>
    <property type="gene ID" value="ACRNAN_scaffold1626.g7662"/>
</dbReference>
<dbReference type="SUPFAM" id="SSF56436">
    <property type="entry name" value="C-type lectin-like"/>
    <property type="match status" value="1"/>
</dbReference>
<dbReference type="Gene3D" id="3.10.100.10">
    <property type="entry name" value="Mannose-Binding Protein A, subunit A"/>
    <property type="match status" value="1"/>
</dbReference>
<dbReference type="InterPro" id="IPR016187">
    <property type="entry name" value="CTDL_fold"/>
</dbReference>
<keyword evidence="1" id="KW-1185">Reference proteome</keyword>
<name>A0A914CZZ2_9BILA</name>
<accession>A0A914CZZ2</accession>